<dbReference type="STRING" id="1279009.ADICEAN_00859"/>
<name>M7N5T0_9BACT</name>
<evidence type="ECO:0000313" key="7">
    <source>
        <dbReference type="Proteomes" id="UP000011910"/>
    </source>
</evidence>
<gene>
    <name evidence="6" type="primary">pchC</name>
    <name evidence="6" type="ORF">ADICEAN_00859</name>
</gene>
<feature type="signal peptide" evidence="4">
    <location>
        <begin position="1"/>
        <end position="21"/>
    </location>
</feature>
<dbReference type="GO" id="GO:0046872">
    <property type="term" value="F:metal ion binding"/>
    <property type="evidence" value="ECO:0007669"/>
    <property type="project" value="UniProtKB-KW"/>
</dbReference>
<dbReference type="Gene3D" id="1.10.760.10">
    <property type="entry name" value="Cytochrome c-like domain"/>
    <property type="match status" value="1"/>
</dbReference>
<comment type="caution">
    <text evidence="6">The sequence shown here is derived from an EMBL/GenBank/DDBJ whole genome shotgun (WGS) entry which is preliminary data.</text>
</comment>
<dbReference type="SUPFAM" id="SSF46626">
    <property type="entry name" value="Cytochrome c"/>
    <property type="match status" value="1"/>
</dbReference>
<evidence type="ECO:0000259" key="5">
    <source>
        <dbReference type="Pfam" id="PF13442"/>
    </source>
</evidence>
<feature type="domain" description="Cytochrome c" evidence="5">
    <location>
        <begin position="40"/>
        <end position="105"/>
    </location>
</feature>
<organism evidence="6 7">
    <name type="scientific">Cesiribacter andamanensis AMV16</name>
    <dbReference type="NCBI Taxonomy" id="1279009"/>
    <lineage>
        <taxon>Bacteria</taxon>
        <taxon>Pseudomonadati</taxon>
        <taxon>Bacteroidota</taxon>
        <taxon>Cytophagia</taxon>
        <taxon>Cytophagales</taxon>
        <taxon>Cesiribacteraceae</taxon>
        <taxon>Cesiribacter</taxon>
    </lineage>
</organism>
<evidence type="ECO:0000256" key="2">
    <source>
        <dbReference type="ARBA" id="ARBA00022723"/>
    </source>
</evidence>
<dbReference type="AlphaFoldDB" id="M7N5T0"/>
<evidence type="ECO:0000313" key="6">
    <source>
        <dbReference type="EMBL" id="EMR03988.1"/>
    </source>
</evidence>
<keyword evidence="4" id="KW-0732">Signal</keyword>
<dbReference type="Proteomes" id="UP000011910">
    <property type="component" value="Unassembled WGS sequence"/>
</dbReference>
<keyword evidence="7" id="KW-1185">Reference proteome</keyword>
<dbReference type="InterPro" id="IPR036909">
    <property type="entry name" value="Cyt_c-like_dom_sf"/>
</dbReference>
<dbReference type="eggNOG" id="COG2010">
    <property type="taxonomic scope" value="Bacteria"/>
</dbReference>
<dbReference type="RefSeq" id="WP_009194261.1">
    <property type="nucleotide sequence ID" value="NZ_AODQ01000013.1"/>
</dbReference>
<dbReference type="GO" id="GO:0020037">
    <property type="term" value="F:heme binding"/>
    <property type="evidence" value="ECO:0007669"/>
    <property type="project" value="InterPro"/>
</dbReference>
<dbReference type="Pfam" id="PF13442">
    <property type="entry name" value="Cytochrome_CBB3"/>
    <property type="match status" value="1"/>
</dbReference>
<protein>
    <submittedName>
        <fullName evidence="6">p-cresol methylhydroxylase cytochrome subunit</fullName>
    </submittedName>
</protein>
<evidence type="ECO:0000256" key="3">
    <source>
        <dbReference type="ARBA" id="ARBA00023004"/>
    </source>
</evidence>
<accession>M7N5T0</accession>
<keyword evidence="3" id="KW-0408">Iron</keyword>
<keyword evidence="2" id="KW-0479">Metal-binding</keyword>
<evidence type="ECO:0000256" key="4">
    <source>
        <dbReference type="SAM" id="SignalP"/>
    </source>
</evidence>
<dbReference type="EMBL" id="AODQ01000013">
    <property type="protein sequence ID" value="EMR03988.1"/>
    <property type="molecule type" value="Genomic_DNA"/>
</dbReference>
<feature type="chain" id="PRO_5004081670" evidence="4">
    <location>
        <begin position="22"/>
        <end position="112"/>
    </location>
</feature>
<keyword evidence="1" id="KW-0349">Heme</keyword>
<dbReference type="PATRIC" id="fig|1279009.4.peg.869"/>
<evidence type="ECO:0000256" key="1">
    <source>
        <dbReference type="ARBA" id="ARBA00022617"/>
    </source>
</evidence>
<reference evidence="6 7" key="1">
    <citation type="journal article" date="2013" name="Genome Announc.">
        <title>Draft Genome Sequence of Cesiribacter andamanensis Strain AMV16T, Isolated from a Soil Sample from a Mud Volcano in the Andaman Islands, India.</title>
        <authorList>
            <person name="Shivaji S."/>
            <person name="Ara S."/>
            <person name="Begum Z."/>
            <person name="Srinivas T.N."/>
            <person name="Singh A."/>
            <person name="Kumar Pinnaka A."/>
        </authorList>
    </citation>
    <scope>NUCLEOTIDE SEQUENCE [LARGE SCALE GENOMIC DNA]</scope>
    <source>
        <strain evidence="6 7">AMV16</strain>
    </source>
</reference>
<proteinExistence type="predicted"/>
<dbReference type="GO" id="GO:0009055">
    <property type="term" value="F:electron transfer activity"/>
    <property type="evidence" value="ECO:0007669"/>
    <property type="project" value="InterPro"/>
</dbReference>
<dbReference type="PROSITE" id="PS51257">
    <property type="entry name" value="PROKAR_LIPOPROTEIN"/>
    <property type="match status" value="1"/>
</dbReference>
<sequence length="112" mass="12533">MSKVAAMFLLFLSLAMGACSARRGMPYTQPILAQEKGVLEGKMLYDRYCNSCHPQGTSGLGPAINNKPLPGFMIRFQIRHGVGVMPAFKREVISREESKKIVAYLKELRRLD</sequence>
<dbReference type="InterPro" id="IPR009056">
    <property type="entry name" value="Cyt_c-like_dom"/>
</dbReference>